<sequence>MRVLIDTHALIWFCEGNPSLSATARAAMEDAANERCVSHASAWEVAIKLSLGKLQIQGGYQMLFPGVLDANGFALLPPSVAHYQALIPLPRHHGDPFDRLIIAQAQVEGLTIVTCDTAFAAYGVPLLW</sequence>
<gene>
    <name evidence="2" type="ORF">CfE428DRAFT_0473</name>
</gene>
<organism evidence="2 3">
    <name type="scientific">Chthoniobacter flavus Ellin428</name>
    <dbReference type="NCBI Taxonomy" id="497964"/>
    <lineage>
        <taxon>Bacteria</taxon>
        <taxon>Pseudomonadati</taxon>
        <taxon>Verrucomicrobiota</taxon>
        <taxon>Spartobacteria</taxon>
        <taxon>Chthoniobacterales</taxon>
        <taxon>Chthoniobacteraceae</taxon>
        <taxon>Chthoniobacter</taxon>
    </lineage>
</organism>
<dbReference type="Pfam" id="PF01850">
    <property type="entry name" value="PIN"/>
    <property type="match status" value="1"/>
</dbReference>
<dbReference type="CDD" id="cd09872">
    <property type="entry name" value="PIN_Sll0205-like"/>
    <property type="match status" value="1"/>
</dbReference>
<dbReference type="eggNOG" id="COG3744">
    <property type="taxonomic scope" value="Bacteria"/>
</dbReference>
<dbReference type="InterPro" id="IPR052919">
    <property type="entry name" value="TA_system_RNase"/>
</dbReference>
<dbReference type="PANTHER" id="PTHR36173:SF2">
    <property type="entry name" value="RIBONUCLEASE VAPC16"/>
    <property type="match status" value="1"/>
</dbReference>
<protein>
    <submittedName>
        <fullName evidence="2">PilT protein domain protein</fullName>
    </submittedName>
</protein>
<keyword evidence="3" id="KW-1185">Reference proteome</keyword>
<dbReference type="InParanoid" id="B4CUW0"/>
<dbReference type="SUPFAM" id="SSF88723">
    <property type="entry name" value="PIN domain-like"/>
    <property type="match status" value="1"/>
</dbReference>
<comment type="caution">
    <text evidence="2">The sequence shown here is derived from an EMBL/GenBank/DDBJ whole genome shotgun (WGS) entry which is preliminary data.</text>
</comment>
<dbReference type="Gene3D" id="3.40.50.1010">
    <property type="entry name" value="5'-nuclease"/>
    <property type="match status" value="1"/>
</dbReference>
<reference evidence="2 3" key="1">
    <citation type="journal article" date="2011" name="J. Bacteriol.">
        <title>Genome sequence of Chthoniobacter flavus Ellin428, an aerobic heterotrophic soil bacterium.</title>
        <authorList>
            <person name="Kant R."/>
            <person name="van Passel M.W."/>
            <person name="Palva A."/>
            <person name="Lucas S."/>
            <person name="Lapidus A."/>
            <person name="Glavina Del Rio T."/>
            <person name="Dalin E."/>
            <person name="Tice H."/>
            <person name="Bruce D."/>
            <person name="Goodwin L."/>
            <person name="Pitluck S."/>
            <person name="Larimer F.W."/>
            <person name="Land M.L."/>
            <person name="Hauser L."/>
            <person name="Sangwan P."/>
            <person name="de Vos W.M."/>
            <person name="Janssen P.H."/>
            <person name="Smidt H."/>
        </authorList>
    </citation>
    <scope>NUCLEOTIDE SEQUENCE [LARGE SCALE GENOMIC DNA]</scope>
    <source>
        <strain evidence="2 3">Ellin428</strain>
    </source>
</reference>
<feature type="domain" description="PIN" evidence="1">
    <location>
        <begin position="3"/>
        <end position="123"/>
    </location>
</feature>
<evidence type="ECO:0000259" key="1">
    <source>
        <dbReference type="Pfam" id="PF01850"/>
    </source>
</evidence>
<dbReference type="InterPro" id="IPR002716">
    <property type="entry name" value="PIN_dom"/>
</dbReference>
<dbReference type="RefSeq" id="WP_006977800.1">
    <property type="nucleotide sequence ID" value="NZ_ABVL01000001.1"/>
</dbReference>
<accession>B4CUW0</accession>
<dbReference type="AlphaFoldDB" id="B4CUW0"/>
<evidence type="ECO:0000313" key="2">
    <source>
        <dbReference type="EMBL" id="EDY22348.1"/>
    </source>
</evidence>
<evidence type="ECO:0000313" key="3">
    <source>
        <dbReference type="Proteomes" id="UP000005824"/>
    </source>
</evidence>
<dbReference type="EMBL" id="ABVL01000001">
    <property type="protein sequence ID" value="EDY22348.1"/>
    <property type="molecule type" value="Genomic_DNA"/>
</dbReference>
<dbReference type="PANTHER" id="PTHR36173">
    <property type="entry name" value="RIBONUCLEASE VAPC16-RELATED"/>
    <property type="match status" value="1"/>
</dbReference>
<dbReference type="Proteomes" id="UP000005824">
    <property type="component" value="Unassembled WGS sequence"/>
</dbReference>
<dbReference type="STRING" id="497964.CfE428DRAFT_0473"/>
<dbReference type="InterPro" id="IPR029060">
    <property type="entry name" value="PIN-like_dom_sf"/>
</dbReference>
<proteinExistence type="predicted"/>
<dbReference type="InterPro" id="IPR041705">
    <property type="entry name" value="PIN_Sll0205"/>
</dbReference>
<name>B4CUW0_9BACT</name>